<dbReference type="AlphaFoldDB" id="A0A1X7R580"/>
<dbReference type="GO" id="GO:0006915">
    <property type="term" value="P:apoptotic process"/>
    <property type="evidence" value="ECO:0007669"/>
    <property type="project" value="UniProtKB-ARBA"/>
</dbReference>
<dbReference type="FunFam" id="3.20.20.70:FF:000138">
    <property type="entry name" value="NADPH dehydrogenase 1"/>
    <property type="match status" value="1"/>
</dbReference>
<gene>
    <name evidence="6" type="ORF">KASA_0M01353G</name>
</gene>
<keyword evidence="3" id="KW-0285">Flavoprotein</keyword>
<evidence type="ECO:0000256" key="3">
    <source>
        <dbReference type="ARBA" id="ARBA00022643"/>
    </source>
</evidence>
<evidence type="ECO:0000313" key="7">
    <source>
        <dbReference type="Proteomes" id="UP000196158"/>
    </source>
</evidence>
<dbReference type="OrthoDB" id="276546at2759"/>
<dbReference type="InterPro" id="IPR013785">
    <property type="entry name" value="Aldolase_TIM"/>
</dbReference>
<dbReference type="InterPro" id="IPR045247">
    <property type="entry name" value="Oye-like"/>
</dbReference>
<dbReference type="PANTHER" id="PTHR22893">
    <property type="entry name" value="NADH OXIDOREDUCTASE-RELATED"/>
    <property type="match status" value="1"/>
</dbReference>
<dbReference type="GO" id="GO:0003959">
    <property type="term" value="F:NADPH dehydrogenase activity"/>
    <property type="evidence" value="ECO:0007669"/>
    <property type="project" value="TreeGrafter"/>
</dbReference>
<organism evidence="6 7">
    <name type="scientific">Maudiozyma saulgeensis</name>
    <dbReference type="NCBI Taxonomy" id="1789683"/>
    <lineage>
        <taxon>Eukaryota</taxon>
        <taxon>Fungi</taxon>
        <taxon>Dikarya</taxon>
        <taxon>Ascomycota</taxon>
        <taxon>Saccharomycotina</taxon>
        <taxon>Saccharomycetes</taxon>
        <taxon>Saccharomycetales</taxon>
        <taxon>Saccharomycetaceae</taxon>
        <taxon>Maudiozyma</taxon>
    </lineage>
</organism>
<keyword evidence="7" id="KW-1185">Reference proteome</keyword>
<dbReference type="GO" id="GO:0010181">
    <property type="term" value="F:FMN binding"/>
    <property type="evidence" value="ECO:0007669"/>
    <property type="project" value="InterPro"/>
</dbReference>
<dbReference type="PANTHER" id="PTHR22893:SF91">
    <property type="entry name" value="NADPH DEHYDROGENASE 2-RELATED"/>
    <property type="match status" value="1"/>
</dbReference>
<name>A0A1X7R580_9SACH</name>
<comment type="similarity">
    <text evidence="2">Belongs to the NADH:flavin oxidoreductase/NADH oxidase family.</text>
</comment>
<evidence type="ECO:0000259" key="5">
    <source>
        <dbReference type="Pfam" id="PF00724"/>
    </source>
</evidence>
<dbReference type="Proteomes" id="UP000196158">
    <property type="component" value="Unassembled WGS sequence"/>
</dbReference>
<feature type="domain" description="NADH:flavin oxidoreductase/NADH oxidase N-terminal" evidence="5">
    <location>
        <begin position="16"/>
        <end position="368"/>
    </location>
</feature>
<dbReference type="SUPFAM" id="SSF51395">
    <property type="entry name" value="FMN-linked oxidoreductases"/>
    <property type="match status" value="1"/>
</dbReference>
<dbReference type="CDD" id="cd02933">
    <property type="entry name" value="OYE_like_FMN"/>
    <property type="match status" value="1"/>
</dbReference>
<keyword evidence="3" id="KW-0288">FMN</keyword>
<comment type="cofactor">
    <cofactor evidence="1">
        <name>FMN</name>
        <dbReference type="ChEBI" id="CHEBI:58210"/>
    </cofactor>
</comment>
<protein>
    <submittedName>
        <fullName evidence="6">Similar to Saccharomyces cerevisiae YHR179W OYE2 Conserved NADPH oxidoreductase containing flavin mononucleotide (FMN)</fullName>
    </submittedName>
</protein>
<evidence type="ECO:0000313" key="6">
    <source>
        <dbReference type="EMBL" id="SMN20741.1"/>
    </source>
</evidence>
<proteinExistence type="inferred from homology"/>
<dbReference type="InterPro" id="IPR001155">
    <property type="entry name" value="OxRdtase_FMN_N"/>
</dbReference>
<sequence>MSFKTDFKPIALKDTNLFKPIKVGNTELKHRAVFPPLTRRRAIYPGNIPNKDWAATYYDQRSQRPGTMLITEGTFISPQAGGYDHVPGIWSEDQITQWEKIFNKIHDNKSFVWVQLWALGRQSTPDTLARDGLRYDSASDGIYMNDQSKELAEKSNNPQHGITKDEIKQYIKEYIQAAKNSLAAGADGVEIHAANGYLLNQFLDPKSNHRTDEYGGSIENRSRFTLEVVDALVDAIGEDKIGIRLSPYGTYGNVSGGTEPLIVAQYSHVIGELEKRAKAGKRLAYIHLVEPRVTDPSLAEGVGEYHDGTNDFVYSIWKGLIIRAGNLALYPEITKEFIKDGRTLIGFGRYWIANPDFPDRLEKGQPLNNYDRDTFYSLTSEGYIDYPTYDEAIKSMY</sequence>
<accession>A0A1X7R580</accession>
<keyword evidence="4" id="KW-0560">Oxidoreductase</keyword>
<evidence type="ECO:0000256" key="4">
    <source>
        <dbReference type="ARBA" id="ARBA00023002"/>
    </source>
</evidence>
<evidence type="ECO:0000256" key="2">
    <source>
        <dbReference type="ARBA" id="ARBA00005979"/>
    </source>
</evidence>
<dbReference type="EMBL" id="FXLY01000006">
    <property type="protein sequence ID" value="SMN20741.1"/>
    <property type="molecule type" value="Genomic_DNA"/>
</dbReference>
<evidence type="ECO:0000256" key="1">
    <source>
        <dbReference type="ARBA" id="ARBA00001917"/>
    </source>
</evidence>
<dbReference type="Pfam" id="PF00724">
    <property type="entry name" value="Oxidored_FMN"/>
    <property type="match status" value="1"/>
</dbReference>
<reference evidence="6 7" key="1">
    <citation type="submission" date="2017-04" db="EMBL/GenBank/DDBJ databases">
        <authorList>
            <person name="Afonso C.L."/>
            <person name="Miller P.J."/>
            <person name="Scott M.A."/>
            <person name="Spackman E."/>
            <person name="Goraichik I."/>
            <person name="Dimitrov K.M."/>
            <person name="Suarez D.L."/>
            <person name="Swayne D.E."/>
        </authorList>
    </citation>
    <scope>NUCLEOTIDE SEQUENCE [LARGE SCALE GENOMIC DNA]</scope>
</reference>
<dbReference type="Gene3D" id="3.20.20.70">
    <property type="entry name" value="Aldolase class I"/>
    <property type="match status" value="1"/>
</dbReference>